<evidence type="ECO:0000313" key="2">
    <source>
        <dbReference type="Proteomes" id="UP001336835"/>
    </source>
</evidence>
<dbReference type="Proteomes" id="UP001336835">
    <property type="component" value="Unassembled WGS sequence"/>
</dbReference>
<proteinExistence type="predicted"/>
<keyword evidence="2" id="KW-1185">Reference proteome</keyword>
<evidence type="ECO:0000313" key="1">
    <source>
        <dbReference type="EMBL" id="MEE1944068.1"/>
    </source>
</evidence>
<dbReference type="EMBL" id="JAZDQT010000001">
    <property type="protein sequence ID" value="MEE1944068.1"/>
    <property type="molecule type" value="Genomic_DNA"/>
</dbReference>
<protein>
    <submittedName>
        <fullName evidence="1">Uncharacterized protein</fullName>
    </submittedName>
</protein>
<accession>A0ABU7I3N6</accession>
<name>A0ABU7I3N6_9SPHI</name>
<reference evidence="1 2" key="1">
    <citation type="submission" date="2024-01" db="EMBL/GenBank/DDBJ databases">
        <title>Pedobacter sp. nov., isolated from fresh soil.</title>
        <authorList>
            <person name="Le N.T.T."/>
        </authorList>
    </citation>
    <scope>NUCLEOTIDE SEQUENCE [LARGE SCALE GENOMIC DNA]</scope>
    <source>
        <strain evidence="1 2">KR3-3</strain>
    </source>
</reference>
<comment type="caution">
    <text evidence="1">The sequence shown here is derived from an EMBL/GenBank/DDBJ whole genome shotgun (WGS) entry which is preliminary data.</text>
</comment>
<organism evidence="1 2">
    <name type="scientific">Pedobacter albus</name>
    <dbReference type="NCBI Taxonomy" id="3113905"/>
    <lineage>
        <taxon>Bacteria</taxon>
        <taxon>Pseudomonadati</taxon>
        <taxon>Bacteroidota</taxon>
        <taxon>Sphingobacteriia</taxon>
        <taxon>Sphingobacteriales</taxon>
        <taxon>Sphingobacteriaceae</taxon>
        <taxon>Pedobacter</taxon>
    </lineage>
</organism>
<sequence length="85" mass="10084">MLNDYLNLQFDVKGKTFKGFCMRIHDDFHLTYAVILEDCHSFCVWLDNKTSKWYSSKFTNLDQSVLDQIIDKIDVKEETSYLSFS</sequence>
<dbReference type="RefSeq" id="WP_330106449.1">
    <property type="nucleotide sequence ID" value="NZ_JAZDQT010000001.1"/>
</dbReference>
<gene>
    <name evidence="1" type="ORF">VRU48_03045</name>
</gene>